<comment type="caution">
    <text evidence="2">The sequence shown here is derived from an EMBL/GenBank/DDBJ whole genome shotgun (WGS) entry which is preliminary data.</text>
</comment>
<keyword evidence="1" id="KW-0472">Membrane</keyword>
<keyword evidence="3" id="KW-1185">Reference proteome</keyword>
<organism evidence="2 3">
    <name type="scientific">Sphingobacterium paludis</name>
    <dbReference type="NCBI Taxonomy" id="1476465"/>
    <lineage>
        <taxon>Bacteria</taxon>
        <taxon>Pseudomonadati</taxon>
        <taxon>Bacteroidota</taxon>
        <taxon>Sphingobacteriia</taxon>
        <taxon>Sphingobacteriales</taxon>
        <taxon>Sphingobacteriaceae</taxon>
        <taxon>Sphingobacterium</taxon>
    </lineage>
</organism>
<dbReference type="AlphaFoldDB" id="A0A4R7CVC7"/>
<keyword evidence="1" id="KW-0812">Transmembrane</keyword>
<dbReference type="EMBL" id="SNZV01000010">
    <property type="protein sequence ID" value="TDS09769.1"/>
    <property type="molecule type" value="Genomic_DNA"/>
</dbReference>
<accession>A0A4R7CVC7</accession>
<keyword evidence="1" id="KW-1133">Transmembrane helix</keyword>
<dbReference type="Proteomes" id="UP000294752">
    <property type="component" value="Unassembled WGS sequence"/>
</dbReference>
<gene>
    <name evidence="2" type="ORF">B0I21_11046</name>
</gene>
<reference evidence="2 3" key="1">
    <citation type="submission" date="2019-03" db="EMBL/GenBank/DDBJ databases">
        <title>Genomic Encyclopedia of Type Strains, Phase III (KMG-III): the genomes of soil and plant-associated and newly described type strains.</title>
        <authorList>
            <person name="Whitman W."/>
        </authorList>
    </citation>
    <scope>NUCLEOTIDE SEQUENCE [LARGE SCALE GENOMIC DNA]</scope>
    <source>
        <strain evidence="2 3">CGMCC 1.12801</strain>
    </source>
</reference>
<evidence type="ECO:0000256" key="1">
    <source>
        <dbReference type="SAM" id="Phobius"/>
    </source>
</evidence>
<evidence type="ECO:0000313" key="2">
    <source>
        <dbReference type="EMBL" id="TDS09769.1"/>
    </source>
</evidence>
<proteinExistence type="predicted"/>
<feature type="transmembrane region" description="Helical" evidence="1">
    <location>
        <begin position="48"/>
        <end position="70"/>
    </location>
</feature>
<name>A0A4R7CVC7_9SPHI</name>
<protein>
    <submittedName>
        <fullName evidence="2">Uncharacterized protein</fullName>
    </submittedName>
</protein>
<feature type="transmembrane region" description="Helical" evidence="1">
    <location>
        <begin position="12"/>
        <end position="36"/>
    </location>
</feature>
<sequence>MLKLSRDIGVSGVKIIFFVLFAYGVTNTVLVIFTFVRFFSFDFSWTNLYAVLLVLFMSICFTAIACFLTYRYMIALVFWKVYEATQPQRVLISQDIIKRATEIFSGRKDIKQEQLQNVVNWTQTVYRYYQHVPVFFQSGITQLFSRIPISKFIIDVKEDVMLGNPTLAAEKLYEQISNFFEEQLISQPSNRFTWLLLAIDATVLYNLATQVIVAG</sequence>
<evidence type="ECO:0000313" key="3">
    <source>
        <dbReference type="Proteomes" id="UP000294752"/>
    </source>
</evidence>